<keyword evidence="1" id="KW-0812">Transmembrane</keyword>
<dbReference type="InterPro" id="IPR011990">
    <property type="entry name" value="TPR-like_helical_dom_sf"/>
</dbReference>
<sequence length="316" mass="36945">MKKNTMIPIVLVAVVLVATVFFLSTNKGNKKEVVSVATQEITAPKDVDKNKTNNQKPAKLYQPIPVEPMSDYIKQLNTRMAQDLGLYRGSKSAEVLDLYRKSKENTDNVIIKIEEYFDDIAQYQIQTGRLMISCGDLNKKLHIQRQAIHQESTKLTEMFFNKYYFYQGLYDSGVCKMMGTKKDPFWTLLKLARQGDEIAQLLLLQNIEYASYEYRKTVDIKKHPIEYMQLRDEAIGYLHKLASKRVYQAAERLGRLYSGRGWPVVPKNPLLAYYYYYLANKTNSFERKPFEENLDQFYRVLTDKQKEIVDRMTDNL</sequence>
<gene>
    <name evidence="2" type="ORF">MNBD_GAMMA01-2200</name>
</gene>
<dbReference type="Gene3D" id="1.25.40.10">
    <property type="entry name" value="Tetratricopeptide repeat domain"/>
    <property type="match status" value="1"/>
</dbReference>
<name>A0A3B0VWC9_9ZZZZ</name>
<accession>A0A3B0VWC9</accession>
<reference evidence="2" key="1">
    <citation type="submission" date="2018-06" db="EMBL/GenBank/DDBJ databases">
        <authorList>
            <person name="Zhirakovskaya E."/>
        </authorList>
    </citation>
    <scope>NUCLEOTIDE SEQUENCE</scope>
</reference>
<protein>
    <submittedName>
        <fullName evidence="2">Uncharacterized protein</fullName>
    </submittedName>
</protein>
<evidence type="ECO:0000256" key="1">
    <source>
        <dbReference type="SAM" id="Phobius"/>
    </source>
</evidence>
<keyword evidence="1" id="KW-1133">Transmembrane helix</keyword>
<dbReference type="AlphaFoldDB" id="A0A3B0VWC9"/>
<evidence type="ECO:0000313" key="2">
    <source>
        <dbReference type="EMBL" id="VAW36526.1"/>
    </source>
</evidence>
<feature type="transmembrane region" description="Helical" evidence="1">
    <location>
        <begin position="6"/>
        <end position="23"/>
    </location>
</feature>
<proteinExistence type="predicted"/>
<dbReference type="EMBL" id="UOEW01000145">
    <property type="protein sequence ID" value="VAW36526.1"/>
    <property type="molecule type" value="Genomic_DNA"/>
</dbReference>
<keyword evidence="1" id="KW-0472">Membrane</keyword>
<organism evidence="2">
    <name type="scientific">hydrothermal vent metagenome</name>
    <dbReference type="NCBI Taxonomy" id="652676"/>
    <lineage>
        <taxon>unclassified sequences</taxon>
        <taxon>metagenomes</taxon>
        <taxon>ecological metagenomes</taxon>
    </lineage>
</organism>